<dbReference type="InterPro" id="IPR002575">
    <property type="entry name" value="Aminoglycoside_PTrfase"/>
</dbReference>
<dbReference type="SUPFAM" id="SSF56112">
    <property type="entry name" value="Protein kinase-like (PK-like)"/>
    <property type="match status" value="1"/>
</dbReference>
<sequence length="292" mass="31653">MRGEVLAAVEVAAEHGLRVTDPVVLRDGANVLVHLRPHPVVARVAARTASVRPDGGRAWLRREAELLAHLAGRHAVPPTDLLPAGPHERDGRQLVFVSYVEHDTGSTVDPEGLGRSLRRLHEALADYRGALPERGLIDEARAWLDRPDVAAPARDLAGLRAVHADVVDRLGELAPPTRALHGDAHSGNVLVTARGPLWTDFEDSFRGPVEWDLACAVTIARVSGVGERGLTRDETALVIRSYGADPDDPLLDLMVRARALVVVGWCLATGRGRPKAQALAAEYTRWLLDERT</sequence>
<dbReference type="Proteomes" id="UP000184501">
    <property type="component" value="Unassembled WGS sequence"/>
</dbReference>
<organism evidence="2 3">
    <name type="scientific">Streptoalloteichus hindustanus</name>
    <dbReference type="NCBI Taxonomy" id="2017"/>
    <lineage>
        <taxon>Bacteria</taxon>
        <taxon>Bacillati</taxon>
        <taxon>Actinomycetota</taxon>
        <taxon>Actinomycetes</taxon>
        <taxon>Pseudonocardiales</taxon>
        <taxon>Pseudonocardiaceae</taxon>
        <taxon>Streptoalloteichus</taxon>
    </lineage>
</organism>
<dbReference type="RefSeq" id="WP_073480025.1">
    <property type="nucleotide sequence ID" value="NZ_FQVN01000001.1"/>
</dbReference>
<gene>
    <name evidence="2" type="ORF">SAMN05444320_101990</name>
</gene>
<feature type="domain" description="Aminoglycoside phosphotransferase" evidence="1">
    <location>
        <begin position="57"/>
        <end position="219"/>
    </location>
</feature>
<proteinExistence type="predicted"/>
<keyword evidence="3" id="KW-1185">Reference proteome</keyword>
<dbReference type="Pfam" id="PF01636">
    <property type="entry name" value="APH"/>
    <property type="match status" value="1"/>
</dbReference>
<dbReference type="AlphaFoldDB" id="A0A1M4W3S7"/>
<keyword evidence="2" id="KW-0808">Transferase</keyword>
<name>A0A1M4W3S7_STRHI</name>
<dbReference type="InterPro" id="IPR011009">
    <property type="entry name" value="Kinase-like_dom_sf"/>
</dbReference>
<dbReference type="OrthoDB" id="115252at2"/>
<dbReference type="STRING" id="2017.SAMN05444320_101990"/>
<evidence type="ECO:0000313" key="3">
    <source>
        <dbReference type="Proteomes" id="UP000184501"/>
    </source>
</evidence>
<dbReference type="Gene3D" id="3.90.1200.10">
    <property type="match status" value="1"/>
</dbReference>
<dbReference type="EMBL" id="FQVN01000001">
    <property type="protein sequence ID" value="SHE75800.1"/>
    <property type="molecule type" value="Genomic_DNA"/>
</dbReference>
<protein>
    <submittedName>
        <fullName evidence="2">Ser/Thr protein kinase RdoA involved in Cpx stress response, MazF antagonist</fullName>
    </submittedName>
</protein>
<keyword evidence="2" id="KW-0418">Kinase</keyword>
<accession>A0A1M4W3S7</accession>
<evidence type="ECO:0000259" key="1">
    <source>
        <dbReference type="Pfam" id="PF01636"/>
    </source>
</evidence>
<reference evidence="2 3" key="1">
    <citation type="submission" date="2016-11" db="EMBL/GenBank/DDBJ databases">
        <authorList>
            <person name="Jaros S."/>
            <person name="Januszkiewicz K."/>
            <person name="Wedrychowicz H."/>
        </authorList>
    </citation>
    <scope>NUCLEOTIDE SEQUENCE [LARGE SCALE GENOMIC DNA]</scope>
    <source>
        <strain evidence="2 3">DSM 44523</strain>
    </source>
</reference>
<evidence type="ECO:0000313" key="2">
    <source>
        <dbReference type="EMBL" id="SHE75800.1"/>
    </source>
</evidence>
<dbReference type="GO" id="GO:0016301">
    <property type="term" value="F:kinase activity"/>
    <property type="evidence" value="ECO:0007669"/>
    <property type="project" value="UniProtKB-KW"/>
</dbReference>